<dbReference type="EC" id="1.1.3.46" evidence="8"/>
<evidence type="ECO:0000256" key="2">
    <source>
        <dbReference type="ARBA" id="ARBA00022630"/>
    </source>
</evidence>
<comment type="caution">
    <text evidence="8">The sequence shown here is derived from an EMBL/GenBank/DDBJ whole genome shotgun (WGS) entry which is preliminary data.</text>
</comment>
<feature type="binding site" evidence="6">
    <location>
        <begin position="98"/>
        <end position="100"/>
    </location>
    <ligand>
        <name>FMN</name>
        <dbReference type="ChEBI" id="CHEBI:58210"/>
    </ligand>
</feature>
<comment type="similarity">
    <text evidence="5">Belongs to the FMN-dependent alpha-hydroxy acid dehydrogenase family.</text>
</comment>
<evidence type="ECO:0000256" key="5">
    <source>
        <dbReference type="ARBA" id="ARBA00024042"/>
    </source>
</evidence>
<protein>
    <submittedName>
        <fullName evidence="8">4-hydroxymandelate oxidase</fullName>
        <ecNumber evidence="8">1.1.3.46</ecNumber>
    </submittedName>
</protein>
<feature type="binding site" evidence="6">
    <location>
        <position position="148"/>
    </location>
    <ligand>
        <name>FMN</name>
        <dbReference type="ChEBI" id="CHEBI:58210"/>
    </ligand>
</feature>
<comment type="cofactor">
    <cofactor evidence="1">
        <name>FMN</name>
        <dbReference type="ChEBI" id="CHEBI:58210"/>
    </cofactor>
</comment>
<feature type="binding site" evidence="6">
    <location>
        <begin position="298"/>
        <end position="302"/>
    </location>
    <ligand>
        <name>FMN</name>
        <dbReference type="ChEBI" id="CHEBI:58210"/>
    </ligand>
</feature>
<feature type="binding site" evidence="6">
    <location>
        <position position="270"/>
    </location>
    <ligand>
        <name>glyoxylate</name>
        <dbReference type="ChEBI" id="CHEBI:36655"/>
    </ligand>
</feature>
<evidence type="ECO:0000256" key="4">
    <source>
        <dbReference type="ARBA" id="ARBA00023002"/>
    </source>
</evidence>
<sequence length="370" mass="40456">MNTVDEHAASSSIADDRYRTSEKYTTLVGVTNAAEKQLSPMLWNYLWCGTGDENTRVRNTAMFDEYQYEAPLFAGITNPRTNTKFLDIELSFPLFTAPFGQEAVFHPEGHRAVGRAAEKVGVSQMVPVAASHTLEDVASSSSCASIYQMTFVGEESDVLDMIDRAKAAGYRYICATYSPIRQWRERLREDRFVARGVPDHANFGPGLSNPAAIKELIDFTEPRWTWEQAANVIKKSSLPVIVKGVHSVKDAKRSLDAGAAGLYVSNYGGRTLDRTASTIEVLPEIRKAVGPDIPIVLDSGVRRGSDIATAVALGANAVAIGRLTALGLAADGEYGVQRVLEILKEEFWTTLGHLGCSTVDELSSDIFRQQ</sequence>
<dbReference type="PANTHER" id="PTHR10578:SF107">
    <property type="entry name" value="2-HYDROXYACID OXIDASE 1"/>
    <property type="match status" value="1"/>
</dbReference>
<dbReference type="EMBL" id="JACBZP010000001">
    <property type="protein sequence ID" value="NYI67055.1"/>
    <property type="molecule type" value="Genomic_DNA"/>
</dbReference>
<dbReference type="RefSeq" id="WP_179426782.1">
    <property type="nucleotide sequence ID" value="NZ_JACBZP010000001.1"/>
</dbReference>
<keyword evidence="9" id="KW-1185">Reference proteome</keyword>
<reference evidence="8 9" key="1">
    <citation type="submission" date="2020-07" db="EMBL/GenBank/DDBJ databases">
        <title>Sequencing the genomes of 1000 actinobacteria strains.</title>
        <authorList>
            <person name="Klenk H.-P."/>
        </authorList>
    </citation>
    <scope>NUCLEOTIDE SEQUENCE [LARGE SCALE GENOMIC DNA]</scope>
    <source>
        <strain evidence="8 9">DSM 26341</strain>
    </source>
</reference>
<dbReference type="InterPro" id="IPR000262">
    <property type="entry name" value="FMN-dep_DH"/>
</dbReference>
<evidence type="ECO:0000256" key="3">
    <source>
        <dbReference type="ARBA" id="ARBA00022643"/>
    </source>
</evidence>
<dbReference type="PIRSF" id="PIRSF000138">
    <property type="entry name" value="Al-hdrx_acd_dh"/>
    <property type="match status" value="1"/>
</dbReference>
<evidence type="ECO:0000259" key="7">
    <source>
        <dbReference type="PROSITE" id="PS51349"/>
    </source>
</evidence>
<feature type="binding site" evidence="6">
    <location>
        <position position="45"/>
    </location>
    <ligand>
        <name>glyoxylate</name>
        <dbReference type="ChEBI" id="CHEBI:36655"/>
    </ligand>
</feature>
<feature type="domain" description="FMN hydroxy acid dehydrogenase" evidence="7">
    <location>
        <begin position="19"/>
        <end position="370"/>
    </location>
</feature>
<dbReference type="InterPro" id="IPR012133">
    <property type="entry name" value="Alpha-hydoxy_acid_DH_FMN"/>
</dbReference>
<keyword evidence="3 6" id="KW-0288">FMN</keyword>
<keyword evidence="4 8" id="KW-0560">Oxidoreductase</keyword>
<evidence type="ECO:0000256" key="1">
    <source>
        <dbReference type="ARBA" id="ARBA00001917"/>
    </source>
</evidence>
<dbReference type="GO" id="GO:0016491">
    <property type="term" value="F:oxidoreductase activity"/>
    <property type="evidence" value="ECO:0007669"/>
    <property type="project" value="UniProtKB-KW"/>
</dbReference>
<accession>A0A7Z0ABZ2</accession>
<dbReference type="InterPro" id="IPR037396">
    <property type="entry name" value="FMN_HAD"/>
</dbReference>
<dbReference type="PANTHER" id="PTHR10578">
    <property type="entry name" value="S -2-HYDROXY-ACID OXIDASE-RELATED"/>
    <property type="match status" value="1"/>
</dbReference>
<dbReference type="AlphaFoldDB" id="A0A7Z0ABZ2"/>
<feature type="binding site" evidence="6">
    <location>
        <begin position="321"/>
        <end position="322"/>
    </location>
    <ligand>
        <name>FMN</name>
        <dbReference type="ChEBI" id="CHEBI:58210"/>
    </ligand>
</feature>
<keyword evidence="2 6" id="KW-0285">Flavoprotein</keyword>
<proteinExistence type="inferred from homology"/>
<organism evidence="8 9">
    <name type="scientific">Spelaeicoccus albus</name>
    <dbReference type="NCBI Taxonomy" id="1280376"/>
    <lineage>
        <taxon>Bacteria</taxon>
        <taxon>Bacillati</taxon>
        <taxon>Actinomycetota</taxon>
        <taxon>Actinomycetes</taxon>
        <taxon>Micrococcales</taxon>
        <taxon>Brevibacteriaceae</taxon>
        <taxon>Spelaeicoccus</taxon>
    </lineage>
</organism>
<feature type="binding site" evidence="6">
    <location>
        <position position="184"/>
    </location>
    <ligand>
        <name>glyoxylate</name>
        <dbReference type="ChEBI" id="CHEBI:36655"/>
    </ligand>
</feature>
<name>A0A7Z0ABZ2_9MICO</name>
<evidence type="ECO:0000313" key="8">
    <source>
        <dbReference type="EMBL" id="NYI67055.1"/>
    </source>
</evidence>
<feature type="binding site" evidence="6">
    <location>
        <position position="265"/>
    </location>
    <ligand>
        <name>FMN</name>
        <dbReference type="ChEBI" id="CHEBI:58210"/>
    </ligand>
</feature>
<evidence type="ECO:0000313" key="9">
    <source>
        <dbReference type="Proteomes" id="UP000539111"/>
    </source>
</evidence>
<dbReference type="SUPFAM" id="SSF51395">
    <property type="entry name" value="FMN-linked oxidoreductases"/>
    <property type="match status" value="1"/>
</dbReference>
<dbReference type="CDD" id="cd02809">
    <property type="entry name" value="alpha_hydroxyacid_oxid_FMN"/>
    <property type="match status" value="1"/>
</dbReference>
<dbReference type="GO" id="GO:0010181">
    <property type="term" value="F:FMN binding"/>
    <property type="evidence" value="ECO:0007669"/>
    <property type="project" value="InterPro"/>
</dbReference>
<gene>
    <name evidence="8" type="ORF">BJY26_001361</name>
</gene>
<dbReference type="Proteomes" id="UP000539111">
    <property type="component" value="Unassembled WGS sequence"/>
</dbReference>
<feature type="binding site" evidence="6">
    <location>
        <position position="243"/>
    </location>
    <ligand>
        <name>FMN</name>
        <dbReference type="ChEBI" id="CHEBI:58210"/>
    </ligand>
</feature>
<evidence type="ECO:0000256" key="6">
    <source>
        <dbReference type="PIRSR" id="PIRSR000138-2"/>
    </source>
</evidence>
<dbReference type="Gene3D" id="3.20.20.70">
    <property type="entry name" value="Aldolase class I"/>
    <property type="match status" value="1"/>
</dbReference>
<dbReference type="PROSITE" id="PS51349">
    <property type="entry name" value="FMN_HYDROXY_ACID_DH_2"/>
    <property type="match status" value="1"/>
</dbReference>
<dbReference type="Pfam" id="PF01070">
    <property type="entry name" value="FMN_dh"/>
    <property type="match status" value="1"/>
</dbReference>
<dbReference type="InterPro" id="IPR013785">
    <property type="entry name" value="Aldolase_TIM"/>
</dbReference>
<feature type="binding site" evidence="6">
    <location>
        <position position="176"/>
    </location>
    <ligand>
        <name>FMN</name>
        <dbReference type="ChEBI" id="CHEBI:58210"/>
    </ligand>
</feature>